<dbReference type="OrthoDB" id="21204at2759"/>
<dbReference type="PANTHER" id="PTHR46077">
    <property type="entry name" value="E3 UBIQUITIN-PROTEIN LIGASE TOPORS"/>
    <property type="match status" value="1"/>
</dbReference>
<evidence type="ECO:0000256" key="9">
    <source>
        <dbReference type="PROSITE-ProRule" id="PRU00175"/>
    </source>
</evidence>
<evidence type="ECO:0000256" key="6">
    <source>
        <dbReference type="ARBA" id="ARBA00022833"/>
    </source>
</evidence>
<organism evidence="12 13">
    <name type="scientific">Ambispora gerdemannii</name>
    <dbReference type="NCBI Taxonomy" id="144530"/>
    <lineage>
        <taxon>Eukaryota</taxon>
        <taxon>Fungi</taxon>
        <taxon>Fungi incertae sedis</taxon>
        <taxon>Mucoromycota</taxon>
        <taxon>Glomeromycotina</taxon>
        <taxon>Glomeromycetes</taxon>
        <taxon>Archaeosporales</taxon>
        <taxon>Ambisporaceae</taxon>
        <taxon>Ambispora</taxon>
    </lineage>
</organism>
<dbReference type="SMART" id="SM00184">
    <property type="entry name" value="RING"/>
    <property type="match status" value="1"/>
</dbReference>
<dbReference type="InterPro" id="IPR018957">
    <property type="entry name" value="Znf_C3HC4_RING-type"/>
</dbReference>
<evidence type="ECO:0000256" key="3">
    <source>
        <dbReference type="ARBA" id="ARBA00022679"/>
    </source>
</evidence>
<comment type="catalytic activity">
    <reaction evidence="1">
        <text>S-ubiquitinyl-[E2 ubiquitin-conjugating enzyme]-L-cysteine + [acceptor protein]-L-lysine = [E2 ubiquitin-conjugating enzyme]-L-cysteine + N(6)-ubiquitinyl-[acceptor protein]-L-lysine.</text>
        <dbReference type="EC" id="2.3.2.27"/>
    </reaction>
</comment>
<evidence type="ECO:0000256" key="1">
    <source>
        <dbReference type="ARBA" id="ARBA00000900"/>
    </source>
</evidence>
<evidence type="ECO:0000256" key="5">
    <source>
        <dbReference type="ARBA" id="ARBA00022771"/>
    </source>
</evidence>
<dbReference type="EC" id="2.3.2.27" evidence="2"/>
<dbReference type="InterPro" id="IPR017907">
    <property type="entry name" value="Znf_RING_CS"/>
</dbReference>
<dbReference type="InterPro" id="IPR001841">
    <property type="entry name" value="Znf_RING"/>
</dbReference>
<feature type="compositionally biased region" description="Acidic residues" evidence="10">
    <location>
        <begin position="33"/>
        <end position="51"/>
    </location>
</feature>
<dbReference type="AlphaFoldDB" id="A0A9N9F9M8"/>
<protein>
    <recommendedName>
        <fullName evidence="2">RING-type E3 ubiquitin transferase</fullName>
        <ecNumber evidence="2">2.3.2.27</ecNumber>
    </recommendedName>
</protein>
<evidence type="ECO:0000256" key="4">
    <source>
        <dbReference type="ARBA" id="ARBA00022723"/>
    </source>
</evidence>
<dbReference type="Proteomes" id="UP000789831">
    <property type="component" value="Unassembled WGS sequence"/>
</dbReference>
<keyword evidence="3" id="KW-0808">Transferase</keyword>
<evidence type="ECO:0000256" key="2">
    <source>
        <dbReference type="ARBA" id="ARBA00012483"/>
    </source>
</evidence>
<dbReference type="PROSITE" id="PS00518">
    <property type="entry name" value="ZF_RING_1"/>
    <property type="match status" value="1"/>
</dbReference>
<accession>A0A9N9F9M8</accession>
<evidence type="ECO:0000256" key="10">
    <source>
        <dbReference type="SAM" id="MobiDB-lite"/>
    </source>
</evidence>
<dbReference type="InterPro" id="IPR058746">
    <property type="entry name" value="Znf_RING-type_Topors"/>
</dbReference>
<reference evidence="12" key="1">
    <citation type="submission" date="2021-06" db="EMBL/GenBank/DDBJ databases">
        <authorList>
            <person name="Kallberg Y."/>
            <person name="Tangrot J."/>
            <person name="Rosling A."/>
        </authorList>
    </citation>
    <scope>NUCLEOTIDE SEQUENCE</scope>
    <source>
        <strain evidence="12">MT106</strain>
    </source>
</reference>
<dbReference type="GO" id="GO:0008270">
    <property type="term" value="F:zinc ion binding"/>
    <property type="evidence" value="ECO:0007669"/>
    <property type="project" value="UniProtKB-KW"/>
</dbReference>
<keyword evidence="5 9" id="KW-0863">Zinc-finger</keyword>
<gene>
    <name evidence="12" type="ORF">AGERDE_LOCUS5129</name>
</gene>
<evidence type="ECO:0000259" key="11">
    <source>
        <dbReference type="PROSITE" id="PS50089"/>
    </source>
</evidence>
<comment type="caution">
    <text evidence="12">The sequence shown here is derived from an EMBL/GenBank/DDBJ whole genome shotgun (WGS) entry which is preliminary data.</text>
</comment>
<dbReference type="CDD" id="cd16574">
    <property type="entry name" value="RING-HC_Topors"/>
    <property type="match status" value="1"/>
</dbReference>
<dbReference type="PANTHER" id="PTHR46077:SF1">
    <property type="entry name" value="TOP1 BINDING ARGININE_SERINE RICH PROTEIN, E3 UBIQUITIN LIGASE"/>
    <property type="match status" value="1"/>
</dbReference>
<feature type="compositionally biased region" description="Acidic residues" evidence="10">
    <location>
        <begin position="69"/>
        <end position="81"/>
    </location>
</feature>
<dbReference type="GO" id="GO:0000209">
    <property type="term" value="P:protein polyubiquitination"/>
    <property type="evidence" value="ECO:0007669"/>
    <property type="project" value="TreeGrafter"/>
</dbReference>
<dbReference type="PROSITE" id="PS50089">
    <property type="entry name" value="ZF_RING_2"/>
    <property type="match status" value="1"/>
</dbReference>
<feature type="region of interest" description="Disordered" evidence="10">
    <location>
        <begin position="24"/>
        <end position="81"/>
    </location>
</feature>
<keyword evidence="8" id="KW-0804">Transcription</keyword>
<proteinExistence type="predicted"/>
<keyword evidence="7" id="KW-0805">Transcription regulation</keyword>
<evidence type="ECO:0000256" key="8">
    <source>
        <dbReference type="ARBA" id="ARBA00023163"/>
    </source>
</evidence>
<dbReference type="GO" id="GO:0006513">
    <property type="term" value="P:protein monoubiquitination"/>
    <property type="evidence" value="ECO:0007669"/>
    <property type="project" value="TreeGrafter"/>
</dbReference>
<keyword evidence="13" id="KW-1185">Reference proteome</keyword>
<dbReference type="Gene3D" id="3.30.40.10">
    <property type="entry name" value="Zinc/RING finger domain, C3HC4 (zinc finger)"/>
    <property type="match status" value="1"/>
</dbReference>
<keyword evidence="6" id="KW-0862">Zinc</keyword>
<name>A0A9N9F9M8_9GLOM</name>
<evidence type="ECO:0000256" key="7">
    <source>
        <dbReference type="ARBA" id="ARBA00023015"/>
    </source>
</evidence>
<keyword evidence="4" id="KW-0479">Metal-binding</keyword>
<feature type="domain" description="RING-type" evidence="11">
    <location>
        <begin position="91"/>
        <end position="132"/>
    </location>
</feature>
<evidence type="ECO:0000313" key="13">
    <source>
        <dbReference type="Proteomes" id="UP000789831"/>
    </source>
</evidence>
<evidence type="ECO:0000313" key="12">
    <source>
        <dbReference type="EMBL" id="CAG8518900.1"/>
    </source>
</evidence>
<dbReference type="InterPro" id="IPR013083">
    <property type="entry name" value="Znf_RING/FYVE/PHD"/>
</dbReference>
<dbReference type="GO" id="GO:0061630">
    <property type="term" value="F:ubiquitin protein ligase activity"/>
    <property type="evidence" value="ECO:0007669"/>
    <property type="project" value="UniProtKB-EC"/>
</dbReference>
<sequence>MAQDNPNANMGVKVMIEQEQNENTINSFYKSFEEEEDSGQDNEDSILEDSPDSDHNDSNHSVSFSSDIGTEEETEKDIEHDGEDSITQNCCPICLHQFQNPSYVISCYHTFCFACIREWLSVSRTVLCPLCKARVEVIVHSIDENNNSFKKFLVDVDEEGFQDTLVPLRRRSKKYNNVQQQAKIWGSGSGSLLPSLDLSSSTTAIKNRRNIYNQDLTPKDSRGRVHSGSVSINTMKIEPRDLDRLRPFIERDLLALIPPDTYDNIILEYVQGLLVMPYQQPPPKRLISLWDEVYRLLRPLLGQWAEKFVEEACRFAFSGMDIVTWDRMVDYS</sequence>
<dbReference type="EMBL" id="CAJVPL010000658">
    <property type="protein sequence ID" value="CAG8518900.1"/>
    <property type="molecule type" value="Genomic_DNA"/>
</dbReference>
<dbReference type="Pfam" id="PF00097">
    <property type="entry name" value="zf-C3HC4"/>
    <property type="match status" value="1"/>
</dbReference>
<dbReference type="SUPFAM" id="SSF57850">
    <property type="entry name" value="RING/U-box"/>
    <property type="match status" value="1"/>
</dbReference>